<comment type="caution">
    <text evidence="3">The sequence shown here is derived from an EMBL/GenBank/DDBJ whole genome shotgun (WGS) entry which is preliminary data.</text>
</comment>
<evidence type="ECO:0000256" key="1">
    <source>
        <dbReference type="SAM" id="MobiDB-lite"/>
    </source>
</evidence>
<dbReference type="PANTHER" id="PTHR28152">
    <property type="entry name" value="HYDROXYACYL-THIOESTER DEHYDRATASE TYPE 2, MITOCHONDRIAL"/>
    <property type="match status" value="1"/>
</dbReference>
<dbReference type="InterPro" id="IPR052741">
    <property type="entry name" value="Mitochondrial_HTD2"/>
</dbReference>
<accession>A0A8J7M827</accession>
<dbReference type="EMBL" id="JAEHHL010000004">
    <property type="protein sequence ID" value="MBK0399279.1"/>
    <property type="molecule type" value="Genomic_DNA"/>
</dbReference>
<proteinExistence type="predicted"/>
<sequence>MTTPDPTDWVGRSRTETDPMSPWAANALVATLGLDRPAFAPGDALPPFWHWMYFLEARPRTELGPDGHPATGGFMPAVRQPRRMWAGGRVEFHAPMPLGAPATRRSTIAQVAEKTGRAGEMTFVTVRHEIGGSGGPAIVEEQDIVYRFDPEPGAKPPAPKAAPTDETARREWSMGPVELFRYSALTFNGHRIHYDLRHATETEGYPGLVVHGPLLATLLLDLAGDMAGGAHRIRRFDFRALAPVFAGETFTACGREAPEGADLWIRGNDGRLTMTASVDL</sequence>
<dbReference type="Pfam" id="PF13452">
    <property type="entry name" value="FAS1_DH_region"/>
    <property type="match status" value="1"/>
</dbReference>
<feature type="region of interest" description="Disordered" evidence="1">
    <location>
        <begin position="150"/>
        <end position="170"/>
    </location>
</feature>
<dbReference type="GO" id="GO:0019171">
    <property type="term" value="F:(3R)-hydroxyacyl-[acyl-carrier-protein] dehydratase activity"/>
    <property type="evidence" value="ECO:0007669"/>
    <property type="project" value="TreeGrafter"/>
</dbReference>
<evidence type="ECO:0000313" key="3">
    <source>
        <dbReference type="EMBL" id="MBK0399279.1"/>
    </source>
</evidence>
<reference evidence="3" key="1">
    <citation type="submission" date="2020-12" db="EMBL/GenBank/DDBJ databases">
        <title>Bacterial taxonomy.</title>
        <authorList>
            <person name="Pan X."/>
        </authorList>
    </citation>
    <scope>NUCLEOTIDE SEQUENCE</scope>
    <source>
        <strain evidence="3">M0105</strain>
    </source>
</reference>
<dbReference type="SUPFAM" id="SSF54637">
    <property type="entry name" value="Thioesterase/thiol ester dehydrase-isomerase"/>
    <property type="match status" value="2"/>
</dbReference>
<dbReference type="PANTHER" id="PTHR28152:SF1">
    <property type="entry name" value="HYDROXYACYL-THIOESTER DEHYDRATASE TYPE 2, MITOCHONDRIAL"/>
    <property type="match status" value="1"/>
</dbReference>
<gene>
    <name evidence="3" type="ORF">H0I76_08760</name>
</gene>
<dbReference type="Proteomes" id="UP000655420">
    <property type="component" value="Unassembled WGS sequence"/>
</dbReference>
<dbReference type="RefSeq" id="WP_200609371.1">
    <property type="nucleotide sequence ID" value="NZ_JAEHHL010000004.1"/>
</dbReference>
<evidence type="ECO:0000259" key="2">
    <source>
        <dbReference type="Pfam" id="PF13452"/>
    </source>
</evidence>
<evidence type="ECO:0000313" key="4">
    <source>
        <dbReference type="Proteomes" id="UP000655420"/>
    </source>
</evidence>
<dbReference type="InterPro" id="IPR029069">
    <property type="entry name" value="HotDog_dom_sf"/>
</dbReference>
<dbReference type="InterPro" id="IPR039569">
    <property type="entry name" value="FAS1-like_DH_region"/>
</dbReference>
<name>A0A8J7M827_9RHOB</name>
<feature type="domain" description="FAS1-like dehydratase" evidence="2">
    <location>
        <begin position="78"/>
        <end position="138"/>
    </location>
</feature>
<protein>
    <submittedName>
        <fullName evidence="3">MaoC family dehydratase N-terminal domain-containing protein</fullName>
    </submittedName>
</protein>
<organism evidence="3 4">
    <name type="scientific">Thermohalobaculum xanthum</name>
    <dbReference type="NCBI Taxonomy" id="2753746"/>
    <lineage>
        <taxon>Bacteria</taxon>
        <taxon>Pseudomonadati</taxon>
        <taxon>Pseudomonadota</taxon>
        <taxon>Alphaproteobacteria</taxon>
        <taxon>Rhodobacterales</taxon>
        <taxon>Paracoccaceae</taxon>
        <taxon>Thermohalobaculum</taxon>
    </lineage>
</organism>
<dbReference type="Gene3D" id="3.10.129.10">
    <property type="entry name" value="Hotdog Thioesterase"/>
    <property type="match status" value="2"/>
</dbReference>
<dbReference type="AlphaFoldDB" id="A0A8J7M827"/>
<keyword evidence="4" id="KW-1185">Reference proteome</keyword>